<dbReference type="PANTHER" id="PTHR30329:SF21">
    <property type="entry name" value="LIPOPROTEIN YIAD-RELATED"/>
    <property type="match status" value="1"/>
</dbReference>
<comment type="subcellular location">
    <subcellularLocation>
        <location evidence="1">Cell outer membrane</location>
    </subcellularLocation>
</comment>
<reference evidence="9" key="1">
    <citation type="submission" date="2017-04" db="EMBL/GenBank/DDBJ databases">
        <authorList>
            <person name="Varghese N."/>
            <person name="Submissions S."/>
        </authorList>
    </citation>
    <scope>NUCLEOTIDE SEQUENCE [LARGE SCALE GENOMIC DNA]</scope>
    <source>
        <strain evidence="9">DSM 4125</strain>
    </source>
</reference>
<evidence type="ECO:0000256" key="4">
    <source>
        <dbReference type="PROSITE-ProRule" id="PRU00473"/>
    </source>
</evidence>
<keyword evidence="3" id="KW-0998">Cell outer membrane</keyword>
<dbReference type="Pfam" id="PF00691">
    <property type="entry name" value="OmpA"/>
    <property type="match status" value="1"/>
</dbReference>
<dbReference type="InterPro" id="IPR006664">
    <property type="entry name" value="OMP_bac"/>
</dbReference>
<feature type="domain" description="OmpA-like" evidence="7">
    <location>
        <begin position="565"/>
        <end position="679"/>
    </location>
</feature>
<organism evidence="8 9">
    <name type="scientific">Marivirga sericea</name>
    <dbReference type="NCBI Taxonomy" id="1028"/>
    <lineage>
        <taxon>Bacteria</taxon>
        <taxon>Pseudomonadati</taxon>
        <taxon>Bacteroidota</taxon>
        <taxon>Cytophagia</taxon>
        <taxon>Cytophagales</taxon>
        <taxon>Marivirgaceae</taxon>
        <taxon>Marivirga</taxon>
    </lineage>
</organism>
<evidence type="ECO:0000256" key="1">
    <source>
        <dbReference type="ARBA" id="ARBA00004442"/>
    </source>
</evidence>
<dbReference type="GO" id="GO:0009279">
    <property type="term" value="C:cell outer membrane"/>
    <property type="evidence" value="ECO:0007669"/>
    <property type="project" value="UniProtKB-SubCell"/>
</dbReference>
<dbReference type="PROSITE" id="PS51123">
    <property type="entry name" value="OMPA_2"/>
    <property type="match status" value="1"/>
</dbReference>
<evidence type="ECO:0000256" key="6">
    <source>
        <dbReference type="SAM" id="SignalP"/>
    </source>
</evidence>
<dbReference type="EMBL" id="FXAW01000001">
    <property type="protein sequence ID" value="SMG17604.1"/>
    <property type="molecule type" value="Genomic_DNA"/>
</dbReference>
<dbReference type="STRING" id="1028.SAMN05661096_00976"/>
<evidence type="ECO:0000256" key="5">
    <source>
        <dbReference type="SAM" id="MobiDB-lite"/>
    </source>
</evidence>
<sequence>MRKLLILLLLIPFLAFSQNEQVLYQLVELNNEVNSRYHESAPLVTPDNKRLYFTISNHPENNEGRDNSQDIWYSDKQADGTWGKAIHMESPFNKRKFNQVLTILDDGNSLFIRGGDRKKEKGFSIVTKEKNGWSKPDELPVEDYDKMSKGRFSGAVISEDREAIIIYMNEREGKAYSDLYLSKRKSDGSYSKPRIIESLSTYKDEFGPYLAEDDQVMYFASNREGTTGGVDVWKVKRLDGSWLNWSEPENIGAPINTDGFDSYFSVDKSGQNAFTTRTYVSADGSNMNIYGLVPKAKIIVKGKVLDEESMEPLALYLTAKPKADKTININVKSDGFYTFTTYKNKPFDLLAAKIGYEQLNELLDLSEIKQDTIIHKNLLLSPIKSKVNLYGLITDSKTLNPVNAKVYVKKDIFLDSARTAFEDGGYSMVLEGAGVYQIKIVSTDYENIEEEFTVSVPAGEYEYEVRRDYEMNKEIKPYIVSGIVLDEKTKEPLEADLNFEIQDTTIASLKSKTDGTFNLIIKKTGELIIRGKKINYLNLEEKMIITDNQDFREYSTTLEMSPIEVGKTVIIDNIYFNFDKTTLKEASFPELDRLTDLMNQNPGIKIEIIGHTDSKGSDDYNLTLSEGRAQAVMEYLLEKGIAKGRMTSKGLGETSPISSNNTDEGRAENRRVEFTIVAK</sequence>
<dbReference type="OrthoDB" id="1490539at2"/>
<dbReference type="InterPro" id="IPR011659">
    <property type="entry name" value="WD40"/>
</dbReference>
<protein>
    <submittedName>
        <fullName evidence="8">WD40-like Beta Propeller Repeat</fullName>
    </submittedName>
</protein>
<evidence type="ECO:0000313" key="8">
    <source>
        <dbReference type="EMBL" id="SMG17604.1"/>
    </source>
</evidence>
<name>A0A1X7ISY9_9BACT</name>
<dbReference type="SUPFAM" id="SSF82171">
    <property type="entry name" value="DPP6 N-terminal domain-like"/>
    <property type="match status" value="1"/>
</dbReference>
<evidence type="ECO:0000259" key="7">
    <source>
        <dbReference type="PROSITE" id="PS51123"/>
    </source>
</evidence>
<dbReference type="Proteomes" id="UP000193804">
    <property type="component" value="Unassembled WGS sequence"/>
</dbReference>
<dbReference type="Gene3D" id="3.30.1330.60">
    <property type="entry name" value="OmpA-like domain"/>
    <property type="match status" value="1"/>
</dbReference>
<dbReference type="SUPFAM" id="SSF103088">
    <property type="entry name" value="OmpA-like"/>
    <property type="match status" value="1"/>
</dbReference>
<dbReference type="CDD" id="cd07185">
    <property type="entry name" value="OmpA_C-like"/>
    <property type="match status" value="1"/>
</dbReference>
<dbReference type="Pfam" id="PF07676">
    <property type="entry name" value="PD40"/>
    <property type="match status" value="2"/>
</dbReference>
<proteinExistence type="predicted"/>
<keyword evidence="6" id="KW-0732">Signal</keyword>
<feature type="chain" id="PRO_5010853793" evidence="6">
    <location>
        <begin position="18"/>
        <end position="679"/>
    </location>
</feature>
<dbReference type="InterPro" id="IPR036737">
    <property type="entry name" value="OmpA-like_sf"/>
</dbReference>
<accession>A0A1X7ISY9</accession>
<keyword evidence="2 4" id="KW-0472">Membrane</keyword>
<evidence type="ECO:0000313" key="9">
    <source>
        <dbReference type="Proteomes" id="UP000193804"/>
    </source>
</evidence>
<gene>
    <name evidence="8" type="ORF">SAMN05661096_00976</name>
</gene>
<keyword evidence="9" id="KW-1185">Reference proteome</keyword>
<dbReference type="PRINTS" id="PR01021">
    <property type="entry name" value="OMPADOMAIN"/>
</dbReference>
<dbReference type="PANTHER" id="PTHR30329">
    <property type="entry name" value="STATOR ELEMENT OF FLAGELLAR MOTOR COMPLEX"/>
    <property type="match status" value="1"/>
</dbReference>
<feature type="signal peptide" evidence="6">
    <location>
        <begin position="1"/>
        <end position="17"/>
    </location>
</feature>
<dbReference type="InterPro" id="IPR050330">
    <property type="entry name" value="Bact_OuterMem_StrucFunc"/>
</dbReference>
<feature type="region of interest" description="Disordered" evidence="5">
    <location>
        <begin position="648"/>
        <end position="671"/>
    </location>
</feature>
<evidence type="ECO:0000256" key="3">
    <source>
        <dbReference type="ARBA" id="ARBA00023237"/>
    </source>
</evidence>
<dbReference type="InterPro" id="IPR006665">
    <property type="entry name" value="OmpA-like"/>
</dbReference>
<evidence type="ECO:0000256" key="2">
    <source>
        <dbReference type="ARBA" id="ARBA00023136"/>
    </source>
</evidence>
<dbReference type="AlphaFoldDB" id="A0A1X7ISY9"/>
<dbReference type="RefSeq" id="WP_085515926.1">
    <property type="nucleotide sequence ID" value="NZ_FXAW01000001.1"/>
</dbReference>